<organism evidence="1">
    <name type="scientific">Lepeophtheirus salmonis</name>
    <name type="common">Salmon louse</name>
    <name type="synonym">Caligus salmonis</name>
    <dbReference type="NCBI Taxonomy" id="72036"/>
    <lineage>
        <taxon>Eukaryota</taxon>
        <taxon>Metazoa</taxon>
        <taxon>Ecdysozoa</taxon>
        <taxon>Arthropoda</taxon>
        <taxon>Crustacea</taxon>
        <taxon>Multicrustacea</taxon>
        <taxon>Hexanauplia</taxon>
        <taxon>Copepoda</taxon>
        <taxon>Siphonostomatoida</taxon>
        <taxon>Caligidae</taxon>
        <taxon>Lepeophtheirus</taxon>
    </lineage>
</organism>
<evidence type="ECO:0000313" key="1">
    <source>
        <dbReference type="EMBL" id="CDW24557.1"/>
    </source>
</evidence>
<name>A0A0K2TG43_LEPSM</name>
<sequence length="21" mass="2436">MHVQDNMAFSCDFIIYIIFGA</sequence>
<dbReference type="AlphaFoldDB" id="A0A0K2TG43"/>
<protein>
    <submittedName>
        <fullName evidence="1">Uncharacterized protein</fullName>
    </submittedName>
</protein>
<dbReference type="EMBL" id="HACA01007196">
    <property type="protein sequence ID" value="CDW24557.1"/>
    <property type="molecule type" value="Transcribed_RNA"/>
</dbReference>
<accession>A0A0K2TG43</accession>
<reference evidence="1" key="1">
    <citation type="submission" date="2014-05" db="EMBL/GenBank/DDBJ databases">
        <authorList>
            <person name="Chronopoulou M."/>
        </authorList>
    </citation>
    <scope>NUCLEOTIDE SEQUENCE</scope>
    <source>
        <tissue evidence="1">Whole organism</tissue>
    </source>
</reference>
<proteinExistence type="predicted"/>